<sequence length="89" mass="9623">MLIKRPAYVTEGSIRKSSSGEDVDVEQKEGVAGETAGENTGGGKRGGRGVQQRHCVKNKNTCIKKRTSILFLLKLPHNDNQACPGSERV</sequence>
<protein>
    <submittedName>
        <fullName evidence="2">Uncharacterized protein</fullName>
    </submittedName>
</protein>
<dbReference type="Proteomes" id="UP001458880">
    <property type="component" value="Unassembled WGS sequence"/>
</dbReference>
<keyword evidence="3" id="KW-1185">Reference proteome</keyword>
<evidence type="ECO:0000313" key="3">
    <source>
        <dbReference type="Proteomes" id="UP001458880"/>
    </source>
</evidence>
<accession>A0AAW1IAR2</accession>
<dbReference type="EMBL" id="JASPKY010000713">
    <property type="protein sequence ID" value="KAK9686336.1"/>
    <property type="molecule type" value="Genomic_DNA"/>
</dbReference>
<gene>
    <name evidence="2" type="ORF">QE152_g37266</name>
</gene>
<proteinExistence type="predicted"/>
<organism evidence="2 3">
    <name type="scientific">Popillia japonica</name>
    <name type="common">Japanese beetle</name>
    <dbReference type="NCBI Taxonomy" id="7064"/>
    <lineage>
        <taxon>Eukaryota</taxon>
        <taxon>Metazoa</taxon>
        <taxon>Ecdysozoa</taxon>
        <taxon>Arthropoda</taxon>
        <taxon>Hexapoda</taxon>
        <taxon>Insecta</taxon>
        <taxon>Pterygota</taxon>
        <taxon>Neoptera</taxon>
        <taxon>Endopterygota</taxon>
        <taxon>Coleoptera</taxon>
        <taxon>Polyphaga</taxon>
        <taxon>Scarabaeiformia</taxon>
        <taxon>Scarabaeidae</taxon>
        <taxon>Rutelinae</taxon>
        <taxon>Popillia</taxon>
    </lineage>
</organism>
<evidence type="ECO:0000256" key="1">
    <source>
        <dbReference type="SAM" id="MobiDB-lite"/>
    </source>
</evidence>
<name>A0AAW1IAR2_POPJA</name>
<reference evidence="2 3" key="1">
    <citation type="journal article" date="2024" name="BMC Genomics">
        <title>De novo assembly and annotation of Popillia japonica's genome with initial clues to its potential as an invasive pest.</title>
        <authorList>
            <person name="Cucini C."/>
            <person name="Boschi S."/>
            <person name="Funari R."/>
            <person name="Cardaioli E."/>
            <person name="Iannotti N."/>
            <person name="Marturano G."/>
            <person name="Paoli F."/>
            <person name="Bruttini M."/>
            <person name="Carapelli A."/>
            <person name="Frati F."/>
            <person name="Nardi F."/>
        </authorList>
    </citation>
    <scope>NUCLEOTIDE SEQUENCE [LARGE SCALE GENOMIC DNA]</scope>
    <source>
        <strain evidence="2">DMR45628</strain>
    </source>
</reference>
<comment type="caution">
    <text evidence="2">The sequence shown here is derived from an EMBL/GenBank/DDBJ whole genome shotgun (WGS) entry which is preliminary data.</text>
</comment>
<feature type="region of interest" description="Disordered" evidence="1">
    <location>
        <begin position="1"/>
        <end position="52"/>
    </location>
</feature>
<dbReference type="AlphaFoldDB" id="A0AAW1IAR2"/>
<evidence type="ECO:0000313" key="2">
    <source>
        <dbReference type="EMBL" id="KAK9686336.1"/>
    </source>
</evidence>